<proteinExistence type="predicted"/>
<evidence type="ECO:0000259" key="6">
    <source>
        <dbReference type="PROSITE" id="PS51352"/>
    </source>
</evidence>
<keyword evidence="4" id="KW-0676">Redox-active center</keyword>
<keyword evidence="5" id="KW-0732">Signal</keyword>
<dbReference type="Proteomes" id="UP001597641">
    <property type="component" value="Unassembled WGS sequence"/>
</dbReference>
<dbReference type="EMBL" id="JBHUOX010000066">
    <property type="protein sequence ID" value="MFD3004010.1"/>
    <property type="molecule type" value="Genomic_DNA"/>
</dbReference>
<dbReference type="Pfam" id="PF08534">
    <property type="entry name" value="Redoxin"/>
    <property type="match status" value="1"/>
</dbReference>
<dbReference type="InterPro" id="IPR036249">
    <property type="entry name" value="Thioredoxin-like_sf"/>
</dbReference>
<dbReference type="RefSeq" id="WP_377492507.1">
    <property type="nucleotide sequence ID" value="NZ_JBHUOX010000066.1"/>
</dbReference>
<evidence type="ECO:0000256" key="1">
    <source>
        <dbReference type="ARBA" id="ARBA00004196"/>
    </source>
</evidence>
<evidence type="ECO:0000313" key="7">
    <source>
        <dbReference type="EMBL" id="MFD3004010.1"/>
    </source>
</evidence>
<comment type="caution">
    <text evidence="7">The sequence shown here is derived from an EMBL/GenBank/DDBJ whole genome shotgun (WGS) entry which is preliminary data.</text>
</comment>
<dbReference type="InterPro" id="IPR013740">
    <property type="entry name" value="Redoxin"/>
</dbReference>
<keyword evidence="2" id="KW-0201">Cytochrome c-type biogenesis</keyword>
<accession>A0ABW6C2M4</accession>
<organism evidence="7 8">
    <name type="scientific">Pontibacter toksunensis</name>
    <dbReference type="NCBI Taxonomy" id="1332631"/>
    <lineage>
        <taxon>Bacteria</taxon>
        <taxon>Pseudomonadati</taxon>
        <taxon>Bacteroidota</taxon>
        <taxon>Cytophagia</taxon>
        <taxon>Cytophagales</taxon>
        <taxon>Hymenobacteraceae</taxon>
        <taxon>Pontibacter</taxon>
    </lineage>
</organism>
<comment type="subcellular location">
    <subcellularLocation>
        <location evidence="1">Cell envelope</location>
    </subcellularLocation>
</comment>
<feature type="chain" id="PRO_5045065295" evidence="5">
    <location>
        <begin position="18"/>
        <end position="489"/>
    </location>
</feature>
<dbReference type="PROSITE" id="PS51352">
    <property type="entry name" value="THIOREDOXIN_2"/>
    <property type="match status" value="1"/>
</dbReference>
<evidence type="ECO:0000313" key="8">
    <source>
        <dbReference type="Proteomes" id="UP001597641"/>
    </source>
</evidence>
<dbReference type="InterPro" id="IPR013766">
    <property type="entry name" value="Thioredoxin_domain"/>
</dbReference>
<feature type="domain" description="Thioredoxin" evidence="6">
    <location>
        <begin position="337"/>
        <end position="489"/>
    </location>
</feature>
<name>A0ABW6C2M4_9BACT</name>
<evidence type="ECO:0000256" key="4">
    <source>
        <dbReference type="ARBA" id="ARBA00023284"/>
    </source>
</evidence>
<reference evidence="8" key="1">
    <citation type="journal article" date="2019" name="Int. J. Syst. Evol. Microbiol.">
        <title>The Global Catalogue of Microorganisms (GCM) 10K type strain sequencing project: providing services to taxonomists for standard genome sequencing and annotation.</title>
        <authorList>
            <consortium name="The Broad Institute Genomics Platform"/>
            <consortium name="The Broad Institute Genome Sequencing Center for Infectious Disease"/>
            <person name="Wu L."/>
            <person name="Ma J."/>
        </authorList>
    </citation>
    <scope>NUCLEOTIDE SEQUENCE [LARGE SCALE GENOMIC DNA]</scope>
    <source>
        <strain evidence="8">KCTC 23984</strain>
    </source>
</reference>
<keyword evidence="8" id="KW-1185">Reference proteome</keyword>
<evidence type="ECO:0000256" key="3">
    <source>
        <dbReference type="ARBA" id="ARBA00023157"/>
    </source>
</evidence>
<dbReference type="SUPFAM" id="SSF52833">
    <property type="entry name" value="Thioredoxin-like"/>
    <property type="match status" value="1"/>
</dbReference>
<sequence>MKRLVLFLLCAPHALVAQTIFTGNVQNGSGDKIFIAHPIEGHYNTTIQEVELDQQGSFSLSLPMTTAGFIYFRFNGYSGRVFAEPNSKESISLDKTAPGNTLTFSGEHAKENAFLHSLKREKSINGRASSPLARELLKDSVSETVLRKVLQLRDRELKELKAFAQKNRKSKAFVESVEQDIRYYYLAVFGELAVNQYMLKERGSPSFFNAAWGDTWTKAMHLEPISNDKALASSNYELFIREYFDWYQDMYLKQMPQDVDSKRGEHFLKKEKQMKESLTGQALEISLAAMIRLGAIQKRYEPALVELYNRFAAEYPQSPYTPHLKEVVDPIVAYWEAQKKELAEGIRFPSNYEGINSLQELLAPLNGKVVFVDLWATWCGPCKEEFRFSEQLQRFSRGKDIELLYVSMDKPERESSWKEMIKFYNLKGHHVRANEQLEKEILEKFGKNGVLPIPRYAIVDKKGNIAVLDAKEPSTTKELYEQLELYLRN</sequence>
<keyword evidence="3" id="KW-1015">Disulfide bond</keyword>
<dbReference type="InterPro" id="IPR050553">
    <property type="entry name" value="Thioredoxin_ResA/DsbE_sf"/>
</dbReference>
<evidence type="ECO:0000256" key="2">
    <source>
        <dbReference type="ARBA" id="ARBA00022748"/>
    </source>
</evidence>
<gene>
    <name evidence="7" type="ORF">ACFS7Z_26905</name>
</gene>
<protein>
    <submittedName>
        <fullName evidence="7">TlpA family protein disulfide reductase</fullName>
    </submittedName>
</protein>
<dbReference type="CDD" id="cd02966">
    <property type="entry name" value="TlpA_like_family"/>
    <property type="match status" value="1"/>
</dbReference>
<evidence type="ECO:0000256" key="5">
    <source>
        <dbReference type="SAM" id="SignalP"/>
    </source>
</evidence>
<dbReference type="PANTHER" id="PTHR42852:SF6">
    <property type="entry name" value="THIOL:DISULFIDE INTERCHANGE PROTEIN DSBE"/>
    <property type="match status" value="1"/>
</dbReference>
<dbReference type="Gene3D" id="3.40.30.10">
    <property type="entry name" value="Glutaredoxin"/>
    <property type="match status" value="1"/>
</dbReference>
<dbReference type="PANTHER" id="PTHR42852">
    <property type="entry name" value="THIOL:DISULFIDE INTERCHANGE PROTEIN DSBE"/>
    <property type="match status" value="1"/>
</dbReference>
<feature type="signal peptide" evidence="5">
    <location>
        <begin position="1"/>
        <end position="17"/>
    </location>
</feature>